<sequence>TANTFFLPLCQGNALHQVFCEIPQIFKLSCSLSYLRNTGCIVVSVCVALGCFVCTVVSYVQIFRARLRIPSERGWYKASSTCLSHLAMVSLLVTIAVLVYLQPPSIFFFLLKVTCYPLTGPK</sequence>
<feature type="non-terminal residue" evidence="11">
    <location>
        <position position="122"/>
    </location>
</feature>
<keyword evidence="7 10" id="KW-0472">Membrane</keyword>
<keyword evidence="6" id="KW-0297">G-protein coupled receptor</keyword>
<dbReference type="InterPro" id="IPR050516">
    <property type="entry name" value="Olfactory_GPCR"/>
</dbReference>
<dbReference type="InterPro" id="IPR000725">
    <property type="entry name" value="Olfact_rcpt"/>
</dbReference>
<dbReference type="GO" id="GO:0005886">
    <property type="term" value="C:plasma membrane"/>
    <property type="evidence" value="ECO:0007669"/>
    <property type="project" value="UniProtKB-SubCell"/>
</dbReference>
<keyword evidence="5 10" id="KW-1133">Transmembrane helix</keyword>
<keyword evidence="4" id="KW-0716">Sensory transduction</keyword>
<evidence type="ECO:0000313" key="12">
    <source>
        <dbReference type="Proteomes" id="UP000586704"/>
    </source>
</evidence>
<feature type="transmembrane region" description="Helical" evidence="10">
    <location>
        <begin position="41"/>
        <end position="62"/>
    </location>
</feature>
<comment type="caution">
    <text evidence="11">The sequence shown here is derived from an EMBL/GenBank/DDBJ whole genome shotgun (WGS) entry which is preliminary data.</text>
</comment>
<dbReference type="PANTHER" id="PTHR26452">
    <property type="entry name" value="OLFACTORY RECEPTOR"/>
    <property type="match status" value="1"/>
</dbReference>
<keyword evidence="3 10" id="KW-0812">Transmembrane</keyword>
<dbReference type="GO" id="GO:0004984">
    <property type="term" value="F:olfactory receptor activity"/>
    <property type="evidence" value="ECO:0007669"/>
    <property type="project" value="InterPro"/>
</dbReference>
<keyword evidence="9" id="KW-0807">Transducer</keyword>
<evidence type="ECO:0000256" key="7">
    <source>
        <dbReference type="ARBA" id="ARBA00023136"/>
    </source>
</evidence>
<dbReference type="AlphaFoldDB" id="A0A7L4NI11"/>
<dbReference type="GO" id="GO:0004930">
    <property type="term" value="F:G protein-coupled receptor activity"/>
    <property type="evidence" value="ECO:0007669"/>
    <property type="project" value="UniProtKB-KW"/>
</dbReference>
<dbReference type="Pfam" id="PF13853">
    <property type="entry name" value="7tm_4"/>
    <property type="match status" value="1"/>
</dbReference>
<proteinExistence type="predicted"/>
<evidence type="ECO:0000256" key="5">
    <source>
        <dbReference type="ARBA" id="ARBA00022989"/>
    </source>
</evidence>
<dbReference type="SUPFAM" id="SSF81321">
    <property type="entry name" value="Family A G protein-coupled receptor-like"/>
    <property type="match status" value="1"/>
</dbReference>
<reference evidence="11 12" key="1">
    <citation type="submission" date="2020-02" db="EMBL/GenBank/DDBJ databases">
        <title>Bird 10,000 Genomes (B10K) Project - Family phase.</title>
        <authorList>
            <person name="Zhang G."/>
        </authorList>
    </citation>
    <scope>NUCLEOTIDE SEQUENCE [LARGE SCALE GENOMIC DNA]</scope>
    <source>
        <strain evidence="11">B10K-DU-013-51</strain>
        <tissue evidence="11">Mixed tissue sample</tissue>
    </source>
</reference>
<keyword evidence="8" id="KW-0675">Receptor</keyword>
<accession>A0A7L4NI11</accession>
<feature type="non-terminal residue" evidence="11">
    <location>
        <position position="1"/>
    </location>
</feature>
<organism evidence="11 12">
    <name type="scientific">Ceyx cyanopectus</name>
    <name type="common">Indigo-banded kingfisher</name>
    <dbReference type="NCBI Taxonomy" id="390723"/>
    <lineage>
        <taxon>Eukaryota</taxon>
        <taxon>Metazoa</taxon>
        <taxon>Chordata</taxon>
        <taxon>Craniata</taxon>
        <taxon>Vertebrata</taxon>
        <taxon>Euteleostomi</taxon>
        <taxon>Archelosauria</taxon>
        <taxon>Archosauria</taxon>
        <taxon>Dinosauria</taxon>
        <taxon>Saurischia</taxon>
        <taxon>Theropoda</taxon>
        <taxon>Coelurosauria</taxon>
        <taxon>Aves</taxon>
        <taxon>Neognathae</taxon>
        <taxon>Neoaves</taxon>
        <taxon>Telluraves</taxon>
        <taxon>Coraciimorphae</taxon>
        <taxon>Coraciiformes</taxon>
        <taxon>Alcedinidae</taxon>
        <taxon>Ceyx</taxon>
    </lineage>
</organism>
<keyword evidence="4" id="KW-0552">Olfaction</keyword>
<evidence type="ECO:0000256" key="1">
    <source>
        <dbReference type="ARBA" id="ARBA00004651"/>
    </source>
</evidence>
<protein>
    <submittedName>
        <fullName evidence="11">O14A2 protein</fullName>
    </submittedName>
</protein>
<evidence type="ECO:0000256" key="10">
    <source>
        <dbReference type="SAM" id="Phobius"/>
    </source>
</evidence>
<evidence type="ECO:0000256" key="3">
    <source>
        <dbReference type="ARBA" id="ARBA00022692"/>
    </source>
</evidence>
<evidence type="ECO:0000256" key="2">
    <source>
        <dbReference type="ARBA" id="ARBA00022475"/>
    </source>
</evidence>
<keyword evidence="2" id="KW-1003">Cell membrane</keyword>
<evidence type="ECO:0000313" key="11">
    <source>
        <dbReference type="EMBL" id="NXY89151.1"/>
    </source>
</evidence>
<dbReference type="OrthoDB" id="9836137at2759"/>
<evidence type="ECO:0000256" key="6">
    <source>
        <dbReference type="ARBA" id="ARBA00023040"/>
    </source>
</evidence>
<feature type="transmembrane region" description="Helical" evidence="10">
    <location>
        <begin position="83"/>
        <end position="101"/>
    </location>
</feature>
<evidence type="ECO:0000256" key="9">
    <source>
        <dbReference type="ARBA" id="ARBA00023224"/>
    </source>
</evidence>
<dbReference type="EMBL" id="VYZU01070301">
    <property type="protein sequence ID" value="NXY89151.1"/>
    <property type="molecule type" value="Genomic_DNA"/>
</dbReference>
<gene>
    <name evidence="11" type="primary">Or14a2</name>
    <name evidence="11" type="ORF">CEYCYA_R06344</name>
</gene>
<evidence type="ECO:0000256" key="8">
    <source>
        <dbReference type="ARBA" id="ARBA00023170"/>
    </source>
</evidence>
<comment type="subcellular location">
    <subcellularLocation>
        <location evidence="1">Cell membrane</location>
        <topology evidence="1">Multi-pass membrane protein</topology>
    </subcellularLocation>
</comment>
<evidence type="ECO:0000256" key="4">
    <source>
        <dbReference type="ARBA" id="ARBA00022725"/>
    </source>
</evidence>
<keyword evidence="12" id="KW-1185">Reference proteome</keyword>
<dbReference type="Proteomes" id="UP000586704">
    <property type="component" value="Unassembled WGS sequence"/>
</dbReference>
<name>A0A7L4NI11_9AVES</name>